<keyword evidence="4" id="KW-0238">DNA-binding</keyword>
<dbReference type="VEuPathDB" id="FungiDB:ASPBRDRAFT_60358"/>
<evidence type="ECO:0000313" key="9">
    <source>
        <dbReference type="Proteomes" id="UP000184499"/>
    </source>
</evidence>
<dbReference type="SMART" id="SM00066">
    <property type="entry name" value="GAL4"/>
    <property type="match status" value="1"/>
</dbReference>
<dbReference type="InterPro" id="IPR007219">
    <property type="entry name" value="XnlR_reg_dom"/>
</dbReference>
<dbReference type="Pfam" id="PF00172">
    <property type="entry name" value="Zn_clus"/>
    <property type="match status" value="1"/>
</dbReference>
<comment type="subcellular location">
    <subcellularLocation>
        <location evidence="1">Nucleus</location>
    </subcellularLocation>
</comment>
<dbReference type="RefSeq" id="XP_067472896.1">
    <property type="nucleotide sequence ID" value="XM_067628216.1"/>
</dbReference>
<dbReference type="OrthoDB" id="270167at2759"/>
<dbReference type="SMART" id="SM00906">
    <property type="entry name" value="Fungal_trans"/>
    <property type="match status" value="1"/>
</dbReference>
<dbReference type="AlphaFoldDB" id="A0A1L9U1X5"/>
<dbReference type="PANTHER" id="PTHR47338">
    <property type="entry name" value="ZN(II)2CYS6 TRANSCRIPTION FACTOR (EUROFUNG)-RELATED"/>
    <property type="match status" value="1"/>
</dbReference>
<reference evidence="9" key="1">
    <citation type="journal article" date="2017" name="Genome Biol.">
        <title>Comparative genomics reveals high biological diversity and specific adaptations in the industrially and medically important fungal genus Aspergillus.</title>
        <authorList>
            <person name="de Vries R.P."/>
            <person name="Riley R."/>
            <person name="Wiebenga A."/>
            <person name="Aguilar-Osorio G."/>
            <person name="Amillis S."/>
            <person name="Uchima C.A."/>
            <person name="Anderluh G."/>
            <person name="Asadollahi M."/>
            <person name="Askin M."/>
            <person name="Barry K."/>
            <person name="Battaglia E."/>
            <person name="Bayram O."/>
            <person name="Benocci T."/>
            <person name="Braus-Stromeyer S.A."/>
            <person name="Caldana C."/>
            <person name="Canovas D."/>
            <person name="Cerqueira G.C."/>
            <person name="Chen F."/>
            <person name="Chen W."/>
            <person name="Choi C."/>
            <person name="Clum A."/>
            <person name="Dos Santos R.A."/>
            <person name="Damasio A.R."/>
            <person name="Diallinas G."/>
            <person name="Emri T."/>
            <person name="Fekete E."/>
            <person name="Flipphi M."/>
            <person name="Freyberg S."/>
            <person name="Gallo A."/>
            <person name="Gournas C."/>
            <person name="Habgood R."/>
            <person name="Hainaut M."/>
            <person name="Harispe M.L."/>
            <person name="Henrissat B."/>
            <person name="Hilden K.S."/>
            <person name="Hope R."/>
            <person name="Hossain A."/>
            <person name="Karabika E."/>
            <person name="Karaffa L."/>
            <person name="Karanyi Z."/>
            <person name="Krasevec N."/>
            <person name="Kuo A."/>
            <person name="Kusch H."/>
            <person name="LaButti K."/>
            <person name="Lagendijk E.L."/>
            <person name="Lapidus A."/>
            <person name="Levasseur A."/>
            <person name="Lindquist E."/>
            <person name="Lipzen A."/>
            <person name="Logrieco A.F."/>
            <person name="MacCabe A."/>
            <person name="Maekelae M.R."/>
            <person name="Malavazi I."/>
            <person name="Melin P."/>
            <person name="Meyer V."/>
            <person name="Mielnichuk N."/>
            <person name="Miskei M."/>
            <person name="Molnar A.P."/>
            <person name="Mule G."/>
            <person name="Ngan C.Y."/>
            <person name="Orejas M."/>
            <person name="Orosz E."/>
            <person name="Ouedraogo J.P."/>
            <person name="Overkamp K.M."/>
            <person name="Park H.-S."/>
            <person name="Perrone G."/>
            <person name="Piumi F."/>
            <person name="Punt P.J."/>
            <person name="Ram A.F."/>
            <person name="Ramon A."/>
            <person name="Rauscher S."/>
            <person name="Record E."/>
            <person name="Riano-Pachon D.M."/>
            <person name="Robert V."/>
            <person name="Roehrig J."/>
            <person name="Ruller R."/>
            <person name="Salamov A."/>
            <person name="Salih N.S."/>
            <person name="Samson R.A."/>
            <person name="Sandor E."/>
            <person name="Sanguinetti M."/>
            <person name="Schuetze T."/>
            <person name="Sepcic K."/>
            <person name="Shelest E."/>
            <person name="Sherlock G."/>
            <person name="Sophianopoulou V."/>
            <person name="Squina F.M."/>
            <person name="Sun H."/>
            <person name="Susca A."/>
            <person name="Todd R.B."/>
            <person name="Tsang A."/>
            <person name="Unkles S.E."/>
            <person name="van de Wiele N."/>
            <person name="van Rossen-Uffink D."/>
            <person name="Oliveira J.V."/>
            <person name="Vesth T.C."/>
            <person name="Visser J."/>
            <person name="Yu J.-H."/>
            <person name="Zhou M."/>
            <person name="Andersen M.R."/>
            <person name="Archer D.B."/>
            <person name="Baker S.E."/>
            <person name="Benoit I."/>
            <person name="Brakhage A.A."/>
            <person name="Braus G.H."/>
            <person name="Fischer R."/>
            <person name="Frisvad J.C."/>
            <person name="Goldman G.H."/>
            <person name="Houbraken J."/>
            <person name="Oakley B."/>
            <person name="Pocsi I."/>
            <person name="Scazzocchio C."/>
            <person name="Seiboth B."/>
            <person name="vanKuyk P.A."/>
            <person name="Wortman J."/>
            <person name="Dyer P.S."/>
            <person name="Grigoriev I.V."/>
        </authorList>
    </citation>
    <scope>NUCLEOTIDE SEQUENCE [LARGE SCALE GENOMIC DNA]</scope>
    <source>
        <strain evidence="9">CBS 101740 / IMI 381727 / IBT 21946</strain>
    </source>
</reference>
<feature type="domain" description="Zn(2)-C6 fungal-type" evidence="7">
    <location>
        <begin position="5"/>
        <end position="35"/>
    </location>
</feature>
<evidence type="ECO:0000256" key="4">
    <source>
        <dbReference type="ARBA" id="ARBA00023125"/>
    </source>
</evidence>
<organism evidence="8 9">
    <name type="scientific">Aspergillus brasiliensis (strain CBS 101740 / IMI 381727 / IBT 21946)</name>
    <dbReference type="NCBI Taxonomy" id="767769"/>
    <lineage>
        <taxon>Eukaryota</taxon>
        <taxon>Fungi</taxon>
        <taxon>Dikarya</taxon>
        <taxon>Ascomycota</taxon>
        <taxon>Pezizomycotina</taxon>
        <taxon>Eurotiomycetes</taxon>
        <taxon>Eurotiomycetidae</taxon>
        <taxon>Eurotiales</taxon>
        <taxon>Aspergillaceae</taxon>
        <taxon>Aspergillus</taxon>
        <taxon>Aspergillus subgen. Circumdati</taxon>
    </lineage>
</organism>
<dbReference type="GO" id="GO:0009893">
    <property type="term" value="P:positive regulation of metabolic process"/>
    <property type="evidence" value="ECO:0007669"/>
    <property type="project" value="UniProtKB-ARBA"/>
</dbReference>
<dbReference type="EMBL" id="KV878714">
    <property type="protein sequence ID" value="OJJ65645.1"/>
    <property type="molecule type" value="Genomic_DNA"/>
</dbReference>
<sequence>MAARACARCKKNKRRCDKRLPSCSSCTRMDRECNYSTQASNNSQARIEELEELVRRLSQTQAAALPVRYPSPVTSFPSTDAHSHRLYVRAIFLDSEISQYVSPPLIAPETAIPKEVSEAIGSRPEVELIITQYFETVNTWMPIINRPRLERLMGVASADTRSDLALLLLAMRLIQHVPVHDDADQLHLYILAKRFCLSLELEGVYSLLKLQAHLLIAVYELGHGVLPAAYISVGSCARQGISLGINHNGAPKILPRARTWLDWEERQRVWWLILILDRCVTVGGGCRQLCTEDPSCDTSIPADEMSWVKGEMIPPERLSLSTPATVPVSPFARMAQASNMLGHALRHSNDESLDPTFVLEDLRLLSQTTTSLLILLTSDPGMTGNFYVAAALCFR</sequence>
<keyword evidence="9" id="KW-1185">Reference proteome</keyword>
<dbReference type="InterPro" id="IPR050815">
    <property type="entry name" value="TF_fung"/>
</dbReference>
<dbReference type="PROSITE" id="PS50048">
    <property type="entry name" value="ZN2_CY6_FUNGAL_2"/>
    <property type="match status" value="1"/>
</dbReference>
<dbReference type="PANTHER" id="PTHR47338:SF20">
    <property type="entry name" value="ZN(II)2CYS6 TRANSCRIPTION FACTOR (EUROFUNG)"/>
    <property type="match status" value="1"/>
</dbReference>
<evidence type="ECO:0000259" key="7">
    <source>
        <dbReference type="PROSITE" id="PS50048"/>
    </source>
</evidence>
<dbReference type="Proteomes" id="UP000184499">
    <property type="component" value="Unassembled WGS sequence"/>
</dbReference>
<dbReference type="STRING" id="767769.A0A1L9U1X5"/>
<evidence type="ECO:0000256" key="6">
    <source>
        <dbReference type="ARBA" id="ARBA00023242"/>
    </source>
</evidence>
<dbReference type="Gene3D" id="4.10.240.10">
    <property type="entry name" value="Zn(2)-C6 fungal-type DNA-binding domain"/>
    <property type="match status" value="1"/>
</dbReference>
<dbReference type="Pfam" id="PF04082">
    <property type="entry name" value="Fungal_trans"/>
    <property type="match status" value="1"/>
</dbReference>
<name>A0A1L9U1X5_ASPBC</name>
<gene>
    <name evidence="8" type="ORF">ASPBRDRAFT_60358</name>
</gene>
<dbReference type="CDD" id="cd12148">
    <property type="entry name" value="fungal_TF_MHR"/>
    <property type="match status" value="1"/>
</dbReference>
<dbReference type="OMA" id="ERQRVWW"/>
<dbReference type="GO" id="GO:0003677">
    <property type="term" value="F:DNA binding"/>
    <property type="evidence" value="ECO:0007669"/>
    <property type="project" value="UniProtKB-KW"/>
</dbReference>
<dbReference type="GO" id="GO:0006351">
    <property type="term" value="P:DNA-templated transcription"/>
    <property type="evidence" value="ECO:0007669"/>
    <property type="project" value="InterPro"/>
</dbReference>
<dbReference type="GO" id="GO:0008270">
    <property type="term" value="F:zinc ion binding"/>
    <property type="evidence" value="ECO:0007669"/>
    <property type="project" value="InterPro"/>
</dbReference>
<dbReference type="SUPFAM" id="SSF57701">
    <property type="entry name" value="Zn2/Cys6 DNA-binding domain"/>
    <property type="match status" value="1"/>
</dbReference>
<protein>
    <recommendedName>
        <fullName evidence="7">Zn(2)-C6 fungal-type domain-containing protein</fullName>
    </recommendedName>
</protein>
<evidence type="ECO:0000313" key="8">
    <source>
        <dbReference type="EMBL" id="OJJ65645.1"/>
    </source>
</evidence>
<dbReference type="CDD" id="cd00067">
    <property type="entry name" value="GAL4"/>
    <property type="match status" value="1"/>
</dbReference>
<dbReference type="InterPro" id="IPR036864">
    <property type="entry name" value="Zn2-C6_fun-type_DNA-bd_sf"/>
</dbReference>
<proteinExistence type="predicted"/>
<keyword evidence="3" id="KW-0805">Transcription regulation</keyword>
<dbReference type="GO" id="GO:0005634">
    <property type="term" value="C:nucleus"/>
    <property type="evidence" value="ECO:0007669"/>
    <property type="project" value="UniProtKB-SubCell"/>
</dbReference>
<evidence type="ECO:0000256" key="2">
    <source>
        <dbReference type="ARBA" id="ARBA00022723"/>
    </source>
</evidence>
<evidence type="ECO:0000256" key="3">
    <source>
        <dbReference type="ARBA" id="ARBA00023015"/>
    </source>
</evidence>
<dbReference type="GeneID" id="93580704"/>
<evidence type="ECO:0000256" key="5">
    <source>
        <dbReference type="ARBA" id="ARBA00023163"/>
    </source>
</evidence>
<dbReference type="PROSITE" id="PS00463">
    <property type="entry name" value="ZN2_CY6_FUNGAL_1"/>
    <property type="match status" value="1"/>
</dbReference>
<accession>A0A1L9U1X5</accession>
<dbReference type="GO" id="GO:0000981">
    <property type="term" value="F:DNA-binding transcription factor activity, RNA polymerase II-specific"/>
    <property type="evidence" value="ECO:0007669"/>
    <property type="project" value="InterPro"/>
</dbReference>
<evidence type="ECO:0000256" key="1">
    <source>
        <dbReference type="ARBA" id="ARBA00004123"/>
    </source>
</evidence>
<keyword evidence="2" id="KW-0479">Metal-binding</keyword>
<keyword evidence="5" id="KW-0804">Transcription</keyword>
<keyword evidence="6" id="KW-0539">Nucleus</keyword>
<dbReference type="InterPro" id="IPR001138">
    <property type="entry name" value="Zn2Cys6_DnaBD"/>
</dbReference>